<evidence type="ECO:0000313" key="2">
    <source>
        <dbReference type="EMBL" id="CBN74658.1"/>
    </source>
</evidence>
<evidence type="ECO:0000256" key="1">
    <source>
        <dbReference type="SAM" id="MobiDB-lite"/>
    </source>
</evidence>
<dbReference type="OrthoDB" id="5983726at2759"/>
<feature type="compositionally biased region" description="Low complexity" evidence="1">
    <location>
        <begin position="65"/>
        <end position="81"/>
    </location>
</feature>
<name>D8LLM7_ECTSI</name>
<protein>
    <submittedName>
        <fullName evidence="2">Uncharacterized protein</fullName>
    </submittedName>
</protein>
<dbReference type="AlphaFoldDB" id="D8LLM7"/>
<sequence length="113" mass="11635">MSGKSLPDAIAREIGTIKIVWRDCVKVGKEFSDNCREYATVSSYKQANKTDAVATGGAGTGAGEGMSFSSTTSCGNSSAAGRGVADGHGGRSFGEFNSSVQRSGRNSGGEWQE</sequence>
<gene>
    <name evidence="2" type="ORF">Esi_0037_0075</name>
</gene>
<proteinExistence type="predicted"/>
<dbReference type="Proteomes" id="UP000002630">
    <property type="component" value="Unassembled WGS sequence"/>
</dbReference>
<accession>D8LLM7</accession>
<feature type="compositionally biased region" description="Polar residues" evidence="1">
    <location>
        <begin position="95"/>
        <end position="105"/>
    </location>
</feature>
<organism evidence="2 3">
    <name type="scientific">Ectocarpus siliculosus</name>
    <name type="common">Brown alga</name>
    <name type="synonym">Conferva siliculosa</name>
    <dbReference type="NCBI Taxonomy" id="2880"/>
    <lineage>
        <taxon>Eukaryota</taxon>
        <taxon>Sar</taxon>
        <taxon>Stramenopiles</taxon>
        <taxon>Ochrophyta</taxon>
        <taxon>PX clade</taxon>
        <taxon>Phaeophyceae</taxon>
        <taxon>Ectocarpales</taxon>
        <taxon>Ectocarpaceae</taxon>
        <taxon>Ectocarpus</taxon>
    </lineage>
</organism>
<feature type="region of interest" description="Disordered" evidence="1">
    <location>
        <begin position="54"/>
        <end position="113"/>
    </location>
</feature>
<reference evidence="2 3" key="1">
    <citation type="journal article" date="2010" name="Nature">
        <title>The Ectocarpus genome and the independent evolution of multicellularity in brown algae.</title>
        <authorList>
            <person name="Cock J.M."/>
            <person name="Sterck L."/>
            <person name="Rouze P."/>
            <person name="Scornet D."/>
            <person name="Allen A.E."/>
            <person name="Amoutzias G."/>
            <person name="Anthouard V."/>
            <person name="Artiguenave F."/>
            <person name="Aury J.M."/>
            <person name="Badger J.H."/>
            <person name="Beszteri B."/>
            <person name="Billiau K."/>
            <person name="Bonnet E."/>
            <person name="Bothwell J.H."/>
            <person name="Bowler C."/>
            <person name="Boyen C."/>
            <person name="Brownlee C."/>
            <person name="Carrano C.J."/>
            <person name="Charrier B."/>
            <person name="Cho G.Y."/>
            <person name="Coelho S.M."/>
            <person name="Collen J."/>
            <person name="Corre E."/>
            <person name="Da Silva C."/>
            <person name="Delage L."/>
            <person name="Delaroque N."/>
            <person name="Dittami S.M."/>
            <person name="Doulbeau S."/>
            <person name="Elias M."/>
            <person name="Farnham G."/>
            <person name="Gachon C.M."/>
            <person name="Gschloessl B."/>
            <person name="Heesch S."/>
            <person name="Jabbari K."/>
            <person name="Jubin C."/>
            <person name="Kawai H."/>
            <person name="Kimura K."/>
            <person name="Kloareg B."/>
            <person name="Kupper F.C."/>
            <person name="Lang D."/>
            <person name="Le Bail A."/>
            <person name="Leblanc C."/>
            <person name="Lerouge P."/>
            <person name="Lohr M."/>
            <person name="Lopez P.J."/>
            <person name="Martens C."/>
            <person name="Maumus F."/>
            <person name="Michel G."/>
            <person name="Miranda-Saavedra D."/>
            <person name="Morales J."/>
            <person name="Moreau H."/>
            <person name="Motomura T."/>
            <person name="Nagasato C."/>
            <person name="Napoli C.A."/>
            <person name="Nelson D.R."/>
            <person name="Nyvall-Collen P."/>
            <person name="Peters A.F."/>
            <person name="Pommier C."/>
            <person name="Potin P."/>
            <person name="Poulain J."/>
            <person name="Quesneville H."/>
            <person name="Read B."/>
            <person name="Rensing S.A."/>
            <person name="Ritter A."/>
            <person name="Rousvoal S."/>
            <person name="Samanta M."/>
            <person name="Samson G."/>
            <person name="Schroeder D.C."/>
            <person name="Segurens B."/>
            <person name="Strittmatter M."/>
            <person name="Tonon T."/>
            <person name="Tregear J.W."/>
            <person name="Valentin K."/>
            <person name="von Dassow P."/>
            <person name="Yamagishi T."/>
            <person name="Van de Peer Y."/>
            <person name="Wincker P."/>
        </authorList>
    </citation>
    <scope>NUCLEOTIDE SEQUENCE [LARGE SCALE GENOMIC DNA]</scope>
    <source>
        <strain evidence="3">Ec32 / CCAP1310/4</strain>
    </source>
</reference>
<keyword evidence="3" id="KW-1185">Reference proteome</keyword>
<dbReference type="InParanoid" id="D8LLM7"/>
<evidence type="ECO:0000313" key="3">
    <source>
        <dbReference type="Proteomes" id="UP000002630"/>
    </source>
</evidence>
<dbReference type="EMBL" id="FN649760">
    <property type="protein sequence ID" value="CBN74658.1"/>
    <property type="molecule type" value="Genomic_DNA"/>
</dbReference>